<dbReference type="KEGG" id="nav:JQS30_02350"/>
<keyword evidence="4 9" id="KW-0645">Protease</keyword>
<dbReference type="RefSeq" id="WP_213171805.1">
    <property type="nucleotide sequence ID" value="NZ_CP070496.1"/>
</dbReference>
<evidence type="ECO:0000256" key="8">
    <source>
        <dbReference type="PIRSR" id="PIRSR615500-1"/>
    </source>
</evidence>
<dbReference type="Gene3D" id="3.40.50.200">
    <property type="entry name" value="Peptidase S8/S53 domain"/>
    <property type="match status" value="1"/>
</dbReference>
<feature type="chain" id="PRO_5039161695" evidence="12">
    <location>
        <begin position="26"/>
        <end position="842"/>
    </location>
</feature>
<dbReference type="PROSITE" id="PS51892">
    <property type="entry name" value="SUBTILASE"/>
    <property type="match status" value="1"/>
</dbReference>
<proteinExistence type="inferred from homology"/>
<dbReference type="PROSITE" id="PS00136">
    <property type="entry name" value="SUBTILASE_ASP"/>
    <property type="match status" value="1"/>
</dbReference>
<keyword evidence="5 12" id="KW-0732">Signal</keyword>
<name>A0A895XQI0_9ACTN</name>
<dbReference type="GO" id="GO:0008240">
    <property type="term" value="F:tripeptidyl-peptidase activity"/>
    <property type="evidence" value="ECO:0007669"/>
    <property type="project" value="TreeGrafter"/>
</dbReference>
<evidence type="ECO:0000256" key="4">
    <source>
        <dbReference type="ARBA" id="ARBA00022670"/>
    </source>
</evidence>
<dbReference type="InterPro" id="IPR000209">
    <property type="entry name" value="Peptidase_S8/S53_dom"/>
</dbReference>
<gene>
    <name evidence="16" type="ORF">JQS30_02350</name>
</gene>
<dbReference type="Gene3D" id="3.50.30.30">
    <property type="match status" value="1"/>
</dbReference>
<dbReference type="Pfam" id="PF06280">
    <property type="entry name" value="fn3_5"/>
    <property type="match status" value="1"/>
</dbReference>
<dbReference type="GO" id="GO:0006508">
    <property type="term" value="P:proteolysis"/>
    <property type="evidence" value="ECO:0007669"/>
    <property type="project" value="UniProtKB-KW"/>
</dbReference>
<dbReference type="CDD" id="cd07489">
    <property type="entry name" value="Peptidases_S8_5"/>
    <property type="match status" value="1"/>
</dbReference>
<evidence type="ECO:0000313" key="17">
    <source>
        <dbReference type="Proteomes" id="UP000662939"/>
    </source>
</evidence>
<evidence type="ECO:0000259" key="14">
    <source>
        <dbReference type="Pfam" id="PF02225"/>
    </source>
</evidence>
<keyword evidence="2" id="KW-0134">Cell wall</keyword>
<dbReference type="PANTHER" id="PTHR43806">
    <property type="entry name" value="PEPTIDASE S8"/>
    <property type="match status" value="1"/>
</dbReference>
<evidence type="ECO:0000256" key="7">
    <source>
        <dbReference type="ARBA" id="ARBA00022825"/>
    </source>
</evidence>
<feature type="region of interest" description="Disordered" evidence="11">
    <location>
        <begin position="821"/>
        <end position="842"/>
    </location>
</feature>
<evidence type="ECO:0000256" key="1">
    <source>
        <dbReference type="ARBA" id="ARBA00011073"/>
    </source>
</evidence>
<feature type="active site" description="Charge relay system" evidence="8 9">
    <location>
        <position position="145"/>
    </location>
</feature>
<feature type="active site" description="Charge relay system" evidence="8 9">
    <location>
        <position position="505"/>
    </location>
</feature>
<evidence type="ECO:0000256" key="9">
    <source>
        <dbReference type="PROSITE-ProRule" id="PRU01240"/>
    </source>
</evidence>
<dbReference type="GO" id="GO:0005829">
    <property type="term" value="C:cytosol"/>
    <property type="evidence" value="ECO:0007669"/>
    <property type="project" value="TreeGrafter"/>
</dbReference>
<dbReference type="PANTHER" id="PTHR43806:SF14">
    <property type="entry name" value="TRIPEPTIDYL-PEPTIDASE 2"/>
    <property type="match status" value="1"/>
</dbReference>
<evidence type="ECO:0000259" key="15">
    <source>
        <dbReference type="Pfam" id="PF06280"/>
    </source>
</evidence>
<evidence type="ECO:0000256" key="11">
    <source>
        <dbReference type="SAM" id="MobiDB-lite"/>
    </source>
</evidence>
<organism evidence="16 17">
    <name type="scientific">Natronoglycomyces albus</name>
    <dbReference type="NCBI Taxonomy" id="2811108"/>
    <lineage>
        <taxon>Bacteria</taxon>
        <taxon>Bacillati</taxon>
        <taxon>Actinomycetota</taxon>
        <taxon>Actinomycetes</taxon>
        <taxon>Glycomycetales</taxon>
        <taxon>Glycomycetaceae</taxon>
        <taxon>Natronoglycomyces</taxon>
    </lineage>
</organism>
<evidence type="ECO:0000256" key="3">
    <source>
        <dbReference type="ARBA" id="ARBA00022525"/>
    </source>
</evidence>
<feature type="region of interest" description="Disordered" evidence="11">
    <location>
        <begin position="175"/>
        <end position="201"/>
    </location>
</feature>
<evidence type="ECO:0000256" key="6">
    <source>
        <dbReference type="ARBA" id="ARBA00022801"/>
    </source>
</evidence>
<evidence type="ECO:0000256" key="12">
    <source>
        <dbReference type="SAM" id="SignalP"/>
    </source>
</evidence>
<feature type="domain" description="C5a peptidase/Subtilisin-like protease SBT2-like Fn3-like" evidence="15">
    <location>
        <begin position="589"/>
        <end position="673"/>
    </location>
</feature>
<evidence type="ECO:0000256" key="2">
    <source>
        <dbReference type="ARBA" id="ARBA00022512"/>
    </source>
</evidence>
<evidence type="ECO:0000256" key="5">
    <source>
        <dbReference type="ARBA" id="ARBA00022729"/>
    </source>
</evidence>
<dbReference type="PROSITE" id="PS00138">
    <property type="entry name" value="SUBTILASE_SER"/>
    <property type="match status" value="1"/>
</dbReference>
<dbReference type="InterPro" id="IPR003137">
    <property type="entry name" value="PA_domain"/>
</dbReference>
<dbReference type="InterPro" id="IPR034187">
    <property type="entry name" value="Peptidases_S8_5"/>
</dbReference>
<dbReference type="InterPro" id="IPR036852">
    <property type="entry name" value="Peptidase_S8/S53_dom_sf"/>
</dbReference>
<dbReference type="InterPro" id="IPR023827">
    <property type="entry name" value="Peptidase_S8_Asp-AS"/>
</dbReference>
<dbReference type="Pfam" id="PF00082">
    <property type="entry name" value="Peptidase_S8"/>
    <property type="match status" value="1"/>
</dbReference>
<dbReference type="InterPro" id="IPR015500">
    <property type="entry name" value="Peptidase_S8_subtilisin-rel"/>
</dbReference>
<dbReference type="InterPro" id="IPR046450">
    <property type="entry name" value="PA_dom_sf"/>
</dbReference>
<evidence type="ECO:0000259" key="13">
    <source>
        <dbReference type="Pfam" id="PF00082"/>
    </source>
</evidence>
<dbReference type="Pfam" id="PF02225">
    <property type="entry name" value="PA"/>
    <property type="match status" value="1"/>
</dbReference>
<sequence>MAQLPRMLTASLLCGALIAPAAATANESISASATDIWLVQTSNIEQLRAHANGLDFNERNHFEHLWQGISIEASSATARYLENVDGVEAVFRSQNYDLPDVEPGRTAEADSRERIAEMDFAVDATGVSQLPDHLTGTGMKIGIIDTGIDYLHPDLGGCFGPGCKVSHGYDFVGDDFDATEPGSDPQPGPDPMDCNGHGTHVAGISAANASDSEGVNGVAPDAELGAYRVFGCSGSTSAEVMLAAMERAYTDGMDVVNMSIGLAFSWPEYPTAVAANELVEHGVSVVASIGNSGEFGVYSASAPGLGTDVIGVASIDNPFARADAALVRPLEVEIGYGSVNDAPGLVPGEELPPLRWHGLGCPDSDAENNVEGFTALMVRGECTFAEKYERAIADGAQAVVIYNDRPGLFAGTGVPEGEDVVMATLSKSDGEQLHDLASSGEDVTLEATGEKVLVDLPLANLPSAFTSFGPSPDLAVKPDLAAPGGGIWSTYLTDANSYASLSGTSMAAPHVAGAAALVLQERPELSPYEVKGALVNTANPIPSGQGESTVLEPAHRQGSGMVNVPAAVENEVRLTPEALALGDSTEQPRIEHIEVRNTSDHDARYELVHRPSQATTGSVFTPQTIVATADVTFETDTVDIPAGQTARVQVSVTAPEGVDDGTVYGGYVEFQPLRKGHSLVATYVGYVGDYRDIVVMPNDIWLAMPAQAESLPGNDRISETILGRIVNTDELSPLEDGAVFAADAEELPTAVVHVAHQTPVLEVSVERLDSTESYDLIMASWVSRNATEDANYAFDLRELLGETELSEGDWQVRVRALKPTGEFDNPDHWEDKVSPPFTIQQS</sequence>
<evidence type="ECO:0000313" key="16">
    <source>
        <dbReference type="EMBL" id="QSB05793.1"/>
    </source>
</evidence>
<dbReference type="PRINTS" id="PR00723">
    <property type="entry name" value="SUBTILISIN"/>
</dbReference>
<protein>
    <submittedName>
        <fullName evidence="16">S8 family serine peptidase</fullName>
    </submittedName>
</protein>
<dbReference type="InterPro" id="IPR050131">
    <property type="entry name" value="Peptidase_S8_subtilisin-like"/>
</dbReference>
<reference evidence="16" key="1">
    <citation type="submission" date="2021-02" db="EMBL/GenBank/DDBJ databases">
        <title>Natronoglycomyces albus gen. nov., sp. nov, a haloalkaliphilic actinobacterium from a soda solonchak soil.</title>
        <authorList>
            <person name="Sorokin D.Y."/>
            <person name="Khijniak T.V."/>
            <person name="Zakharycheva A.P."/>
            <person name="Boueva O.V."/>
            <person name="Ariskina E.V."/>
            <person name="Hahnke R.L."/>
            <person name="Bunk B."/>
            <person name="Sproer C."/>
            <person name="Schumann P."/>
            <person name="Evtushenko L.I."/>
            <person name="Kublanov I.V."/>
        </authorList>
    </citation>
    <scope>NUCLEOTIDE SEQUENCE</scope>
    <source>
        <strain evidence="16">DSM 106290</strain>
    </source>
</reference>
<keyword evidence="17" id="KW-1185">Reference proteome</keyword>
<comment type="similarity">
    <text evidence="1 9 10">Belongs to the peptidase S8 family.</text>
</comment>
<dbReference type="GO" id="GO:0016020">
    <property type="term" value="C:membrane"/>
    <property type="evidence" value="ECO:0007669"/>
    <property type="project" value="InterPro"/>
</dbReference>
<feature type="domain" description="Peptidase S8/S53" evidence="13">
    <location>
        <begin position="136"/>
        <end position="559"/>
    </location>
</feature>
<feature type="signal peptide" evidence="12">
    <location>
        <begin position="1"/>
        <end position="25"/>
    </location>
</feature>
<feature type="domain" description="PA" evidence="14">
    <location>
        <begin position="358"/>
        <end position="433"/>
    </location>
</feature>
<keyword evidence="6 9" id="KW-0378">Hydrolase</keyword>
<dbReference type="SUPFAM" id="SSF52025">
    <property type="entry name" value="PA domain"/>
    <property type="match status" value="1"/>
</dbReference>
<dbReference type="SUPFAM" id="SSF52743">
    <property type="entry name" value="Subtilisin-like"/>
    <property type="match status" value="1"/>
</dbReference>
<dbReference type="EMBL" id="CP070496">
    <property type="protein sequence ID" value="QSB05793.1"/>
    <property type="molecule type" value="Genomic_DNA"/>
</dbReference>
<dbReference type="Gene3D" id="2.60.40.1710">
    <property type="entry name" value="Subtilisin-like superfamily"/>
    <property type="match status" value="1"/>
</dbReference>
<dbReference type="InterPro" id="IPR023828">
    <property type="entry name" value="Peptidase_S8_Ser-AS"/>
</dbReference>
<keyword evidence="7 9" id="KW-0720">Serine protease</keyword>
<dbReference type="GO" id="GO:0004252">
    <property type="term" value="F:serine-type endopeptidase activity"/>
    <property type="evidence" value="ECO:0007669"/>
    <property type="project" value="UniProtKB-UniRule"/>
</dbReference>
<evidence type="ECO:0000256" key="10">
    <source>
        <dbReference type="RuleBase" id="RU003355"/>
    </source>
</evidence>
<feature type="active site" description="Charge relay system" evidence="8 9">
    <location>
        <position position="197"/>
    </location>
</feature>
<accession>A0A895XQI0</accession>
<dbReference type="Proteomes" id="UP000662939">
    <property type="component" value="Chromosome"/>
</dbReference>
<dbReference type="AlphaFoldDB" id="A0A895XQI0"/>
<keyword evidence="3" id="KW-0964">Secreted</keyword>
<dbReference type="InterPro" id="IPR010435">
    <property type="entry name" value="C5a/SBT2-like_Fn3"/>
</dbReference>